<gene>
    <name evidence="4" type="ORF">ACE41H_17710</name>
</gene>
<evidence type="ECO:0000313" key="5">
    <source>
        <dbReference type="Proteomes" id="UP001580346"/>
    </source>
</evidence>
<name>A0ABV5AZR9_9BACL</name>
<organism evidence="4 5">
    <name type="scientific">Paenibacillus enshidis</name>
    <dbReference type="NCBI Taxonomy" id="1458439"/>
    <lineage>
        <taxon>Bacteria</taxon>
        <taxon>Bacillati</taxon>
        <taxon>Bacillota</taxon>
        <taxon>Bacilli</taxon>
        <taxon>Bacillales</taxon>
        <taxon>Paenibacillaceae</taxon>
        <taxon>Paenibacillus</taxon>
    </lineage>
</organism>
<feature type="transmembrane region" description="Helical" evidence="3">
    <location>
        <begin position="460"/>
        <end position="484"/>
    </location>
</feature>
<sequence>MWQLILDHFPKLIIFLQAFLLALAPLLVYLVIRRFKVMDGRTSRRKQKMEYYKTHPDAAQPVSVSTEQGERVHCFTEDHETNITLFRNAAADMSDVNEHKIFLKNPNIEIALFFVEGLMDKIELEEHTIKPLLEWGNSLQDLDLLPQGEEFGTMLVEEVLIVSETRYTQDVKAALRKVLFGSILLLINRMPGAILLGGPKGNTRAVEEPISESVLRGPRLGFTEILSDNTAMLRRHGESGELAMLSYRIGTRVEKELKVVYFRDIADPELVDEVKRRVSTIDVDEALESGYVEHLIEDDFLSPFPQIQSTERPDRVMAALLEGRVAILLDGSAFALIMPVTYSMMLQSPEDYYERWIASSLIRSLRFMAALISLFAPAIYISLISFHPGLIPTKLVISIISTRQSVPFPTLIEALIMEISIEILREAGLRLPKPIGPAMGIVGGLIIGQAAVNAGIVSPILVIIVSVTAISSFAAPMYSAGIALRLLRFPIMLTAAVFGLYGVVMFFVFLCIHMLKLQSFGISYLELASPHSFSSWKDFFIRVPLQFMRFRPTLLKNINPKRRK</sequence>
<keyword evidence="2 3" id="KW-0472">Membrane</keyword>
<dbReference type="InterPro" id="IPR004995">
    <property type="entry name" value="Spore_Ger"/>
</dbReference>
<keyword evidence="5" id="KW-1185">Reference proteome</keyword>
<comment type="similarity">
    <text evidence="1">Belongs to the GerABKA family.</text>
</comment>
<evidence type="ECO:0000256" key="3">
    <source>
        <dbReference type="SAM" id="Phobius"/>
    </source>
</evidence>
<dbReference type="PANTHER" id="PTHR22550">
    <property type="entry name" value="SPORE GERMINATION PROTEIN"/>
    <property type="match status" value="1"/>
</dbReference>
<evidence type="ECO:0000256" key="2">
    <source>
        <dbReference type="ARBA" id="ARBA00023136"/>
    </source>
</evidence>
<feature type="transmembrane region" description="Helical" evidence="3">
    <location>
        <begin position="365"/>
        <end position="386"/>
    </location>
</feature>
<dbReference type="PIRSF" id="PIRSF005690">
    <property type="entry name" value="GerBA"/>
    <property type="match status" value="1"/>
</dbReference>
<comment type="caution">
    <text evidence="4">The sequence shown here is derived from an EMBL/GenBank/DDBJ whole genome shotgun (WGS) entry which is preliminary data.</text>
</comment>
<evidence type="ECO:0000256" key="1">
    <source>
        <dbReference type="ARBA" id="ARBA00005278"/>
    </source>
</evidence>
<evidence type="ECO:0000313" key="4">
    <source>
        <dbReference type="EMBL" id="MFB5268601.1"/>
    </source>
</evidence>
<dbReference type="EMBL" id="JBHHMI010000017">
    <property type="protein sequence ID" value="MFB5268601.1"/>
    <property type="molecule type" value="Genomic_DNA"/>
</dbReference>
<feature type="transmembrane region" description="Helical" evidence="3">
    <location>
        <begin position="491"/>
        <end position="515"/>
    </location>
</feature>
<feature type="transmembrane region" description="Helical" evidence="3">
    <location>
        <begin position="12"/>
        <end position="32"/>
    </location>
</feature>
<proteinExistence type="inferred from homology"/>
<dbReference type="Pfam" id="PF03323">
    <property type="entry name" value="GerA"/>
    <property type="match status" value="1"/>
</dbReference>
<keyword evidence="3" id="KW-0812">Transmembrane</keyword>
<reference evidence="4 5" key="1">
    <citation type="submission" date="2024-09" db="EMBL/GenBank/DDBJ databases">
        <title>Paenibacillus zeirhizospherea sp. nov., isolated from surface of the maize (Zea mays) roots in a horticulture field, Hungary.</title>
        <authorList>
            <person name="Marton D."/>
            <person name="Farkas M."/>
            <person name="Bedics A."/>
            <person name="Toth E."/>
            <person name="Tancsics A."/>
            <person name="Boka K."/>
            <person name="Maroti G."/>
            <person name="Kriszt B."/>
            <person name="Cserhati M."/>
        </authorList>
    </citation>
    <scope>NUCLEOTIDE SEQUENCE [LARGE SCALE GENOMIC DNA]</scope>
    <source>
        <strain evidence="4 5">KCTC 33519</strain>
    </source>
</reference>
<dbReference type="PANTHER" id="PTHR22550:SF5">
    <property type="entry name" value="LEUCINE ZIPPER PROTEIN 4"/>
    <property type="match status" value="1"/>
</dbReference>
<dbReference type="Proteomes" id="UP001580346">
    <property type="component" value="Unassembled WGS sequence"/>
</dbReference>
<feature type="transmembrane region" description="Helical" evidence="3">
    <location>
        <begin position="325"/>
        <end position="345"/>
    </location>
</feature>
<accession>A0ABV5AZR9</accession>
<dbReference type="InterPro" id="IPR050768">
    <property type="entry name" value="UPF0353/GerABKA_families"/>
</dbReference>
<dbReference type="RefSeq" id="WP_375356828.1">
    <property type="nucleotide sequence ID" value="NZ_JBHHMI010000017.1"/>
</dbReference>
<protein>
    <submittedName>
        <fullName evidence="4">Spore germination protein</fullName>
    </submittedName>
</protein>
<keyword evidence="3" id="KW-1133">Transmembrane helix</keyword>